<sequence length="326" mass="36997">MVVPLVLAAFWLLISPVNAWWLSKNHQGNSFYDDWWWWDDNDPTQGTVDYRPLWEGKQLGLTWVTDSNQFGMRVESSYMVGEDERGRKSIRIQSNSAYGKGSMFVLDLEHMPQGCGTWPAYWSNGQGKWPQGGEIDFIEGTNSIRDDRNRYTIHTGFEADYSCTMTWANKDQFTGQPHGPNCQGYAGCSILSKENSAFGAGLNRVGGGWHVFRWDDKGMSFWWFPRNAANIPWVLTSGASGIDDSDLGMPDAIFPDDENCDMASRFTPQNIIFDTTLCGSWINNWNGNCAAEWGNSSWGCPNMVRNNPSEFKQAYWLINSLKVYSQ</sequence>
<dbReference type="InterPro" id="IPR050546">
    <property type="entry name" value="Glycosyl_Hydrlase_16"/>
</dbReference>
<dbReference type="PANTHER" id="PTHR10963:SF24">
    <property type="entry name" value="GLYCOSIDASE C21B10.07-RELATED"/>
    <property type="match status" value="1"/>
</dbReference>
<feature type="signal peptide" evidence="1">
    <location>
        <begin position="1"/>
        <end position="19"/>
    </location>
</feature>
<dbReference type="Pfam" id="PF26113">
    <property type="entry name" value="GH16_XgeA"/>
    <property type="match status" value="1"/>
</dbReference>
<keyword evidence="1" id="KW-0732">Signal</keyword>
<reference evidence="3 4" key="1">
    <citation type="submission" date="2023-08" db="EMBL/GenBank/DDBJ databases">
        <title>Annotated Genome Sequence of Vanrija albida AlHP1.</title>
        <authorList>
            <person name="Herzog R."/>
        </authorList>
    </citation>
    <scope>NUCLEOTIDE SEQUENCE [LARGE SCALE GENOMIC DNA]</scope>
    <source>
        <strain evidence="3 4">AlHP1</strain>
    </source>
</reference>
<dbReference type="EMBL" id="JBBXJM010000004">
    <property type="protein sequence ID" value="KAL1407922.1"/>
    <property type="molecule type" value="Genomic_DNA"/>
</dbReference>
<evidence type="ECO:0000313" key="3">
    <source>
        <dbReference type="EMBL" id="KAL1407922.1"/>
    </source>
</evidence>
<gene>
    <name evidence="3" type="ORF">Q8F55_004717</name>
</gene>
<comment type="caution">
    <text evidence="3">The sequence shown here is derived from an EMBL/GenBank/DDBJ whole genome shotgun (WGS) entry which is preliminary data.</text>
</comment>
<dbReference type="PROSITE" id="PS51762">
    <property type="entry name" value="GH16_2"/>
    <property type="match status" value="1"/>
</dbReference>
<dbReference type="GeneID" id="95985760"/>
<name>A0ABR3PZY3_9TREE</name>
<accession>A0ABR3PZY3</accession>
<dbReference type="SUPFAM" id="SSF49899">
    <property type="entry name" value="Concanavalin A-like lectins/glucanases"/>
    <property type="match status" value="1"/>
</dbReference>
<feature type="chain" id="PRO_5046813114" description="GH16 domain-containing protein" evidence="1">
    <location>
        <begin position="20"/>
        <end position="326"/>
    </location>
</feature>
<dbReference type="RefSeq" id="XP_069207866.1">
    <property type="nucleotide sequence ID" value="XM_069353224.1"/>
</dbReference>
<organism evidence="3 4">
    <name type="scientific">Vanrija albida</name>
    <dbReference type="NCBI Taxonomy" id="181172"/>
    <lineage>
        <taxon>Eukaryota</taxon>
        <taxon>Fungi</taxon>
        <taxon>Dikarya</taxon>
        <taxon>Basidiomycota</taxon>
        <taxon>Agaricomycotina</taxon>
        <taxon>Tremellomycetes</taxon>
        <taxon>Trichosporonales</taxon>
        <taxon>Trichosporonaceae</taxon>
        <taxon>Vanrija</taxon>
    </lineage>
</organism>
<keyword evidence="4" id="KW-1185">Reference proteome</keyword>
<evidence type="ECO:0000259" key="2">
    <source>
        <dbReference type="PROSITE" id="PS51762"/>
    </source>
</evidence>
<protein>
    <recommendedName>
        <fullName evidence="2">GH16 domain-containing protein</fullName>
    </recommendedName>
</protein>
<proteinExistence type="predicted"/>
<evidence type="ECO:0000313" key="4">
    <source>
        <dbReference type="Proteomes" id="UP001565368"/>
    </source>
</evidence>
<feature type="domain" description="GH16" evidence="2">
    <location>
        <begin position="18"/>
        <end position="290"/>
    </location>
</feature>
<dbReference type="Gene3D" id="2.60.120.200">
    <property type="match status" value="1"/>
</dbReference>
<dbReference type="PANTHER" id="PTHR10963">
    <property type="entry name" value="GLYCOSYL HYDROLASE-RELATED"/>
    <property type="match status" value="1"/>
</dbReference>
<dbReference type="InterPro" id="IPR013320">
    <property type="entry name" value="ConA-like_dom_sf"/>
</dbReference>
<evidence type="ECO:0000256" key="1">
    <source>
        <dbReference type="SAM" id="SignalP"/>
    </source>
</evidence>
<dbReference type="InterPro" id="IPR000757">
    <property type="entry name" value="Beta-glucanase-like"/>
</dbReference>
<dbReference type="Proteomes" id="UP001565368">
    <property type="component" value="Unassembled WGS sequence"/>
</dbReference>